<evidence type="ECO:0000313" key="1">
    <source>
        <dbReference type="Proteomes" id="UP000887565"/>
    </source>
</evidence>
<accession>A0A915JGJ6</accession>
<protein>
    <submittedName>
        <fullName evidence="2">Uncharacterized protein</fullName>
    </submittedName>
</protein>
<organism evidence="1 2">
    <name type="scientific">Romanomermis culicivorax</name>
    <name type="common">Nematode worm</name>
    <dbReference type="NCBI Taxonomy" id="13658"/>
    <lineage>
        <taxon>Eukaryota</taxon>
        <taxon>Metazoa</taxon>
        <taxon>Ecdysozoa</taxon>
        <taxon>Nematoda</taxon>
        <taxon>Enoplea</taxon>
        <taxon>Dorylaimia</taxon>
        <taxon>Mermithida</taxon>
        <taxon>Mermithoidea</taxon>
        <taxon>Mermithidae</taxon>
        <taxon>Romanomermis</taxon>
    </lineage>
</organism>
<dbReference type="WBParaSite" id="nRc.2.0.1.t24788-RA">
    <property type="protein sequence ID" value="nRc.2.0.1.t24788-RA"/>
    <property type="gene ID" value="nRc.2.0.1.g24788"/>
</dbReference>
<keyword evidence="1" id="KW-1185">Reference proteome</keyword>
<evidence type="ECO:0000313" key="2">
    <source>
        <dbReference type="WBParaSite" id="nRc.2.0.1.t24788-RA"/>
    </source>
</evidence>
<dbReference type="Proteomes" id="UP000887565">
    <property type="component" value="Unplaced"/>
</dbReference>
<reference evidence="2" key="1">
    <citation type="submission" date="2022-11" db="UniProtKB">
        <authorList>
            <consortium name="WormBaseParasite"/>
        </authorList>
    </citation>
    <scope>IDENTIFICATION</scope>
</reference>
<proteinExistence type="predicted"/>
<sequence>MLEFNSTIELGSRFSHFNIGTSKERINGYTIFVDRFGDETPSSSDDKNSSSSWSGSSFLFDNFLTPPTCSVADFLDTEDFCIFSNDDSSSSLTIKCCDSESSFFDDEVAAAATTVDLGWHKSKVDANLVYFFNRASASAPVDPGWKINLGPSTFTKLPPGGETLRHVAGSSTIVLNESECLW</sequence>
<dbReference type="AlphaFoldDB" id="A0A915JGJ6"/>
<name>A0A915JGJ6_ROMCU</name>